<reference evidence="1 2" key="1">
    <citation type="journal article" date="2020" name="Nature">
        <title>Six reference-quality genomes reveal evolution of bat adaptations.</title>
        <authorList>
            <person name="Jebb D."/>
            <person name="Huang Z."/>
            <person name="Pippel M."/>
            <person name="Hughes G.M."/>
            <person name="Lavrichenko K."/>
            <person name="Devanna P."/>
            <person name="Winkler S."/>
            <person name="Jermiin L.S."/>
            <person name="Skirmuntt E.C."/>
            <person name="Katzourakis A."/>
            <person name="Burkitt-Gray L."/>
            <person name="Ray D.A."/>
            <person name="Sullivan K.A.M."/>
            <person name="Roscito J.G."/>
            <person name="Kirilenko B.M."/>
            <person name="Davalos L.M."/>
            <person name="Corthals A.P."/>
            <person name="Power M.L."/>
            <person name="Jones G."/>
            <person name="Ransome R.D."/>
            <person name="Dechmann D.K.N."/>
            <person name="Locatelli A.G."/>
            <person name="Puechmaille S.J."/>
            <person name="Fedrigo O."/>
            <person name="Jarvis E.D."/>
            <person name="Hiller M."/>
            <person name="Vernes S.C."/>
            <person name="Myers E.W."/>
            <person name="Teeling E.C."/>
        </authorList>
    </citation>
    <scope>NUCLEOTIDE SEQUENCE [LARGE SCALE GENOMIC DNA]</scope>
    <source>
        <strain evidence="1">MRouAeg1</strain>
        <tissue evidence="1">Muscle</tissue>
    </source>
</reference>
<name>A0A7J8GGL3_ROUAE</name>
<evidence type="ECO:0000313" key="2">
    <source>
        <dbReference type="Proteomes" id="UP000593571"/>
    </source>
</evidence>
<organism evidence="1 2">
    <name type="scientific">Rousettus aegyptiacus</name>
    <name type="common">Egyptian fruit bat</name>
    <name type="synonym">Pteropus aegyptiacus</name>
    <dbReference type="NCBI Taxonomy" id="9407"/>
    <lineage>
        <taxon>Eukaryota</taxon>
        <taxon>Metazoa</taxon>
        <taxon>Chordata</taxon>
        <taxon>Craniata</taxon>
        <taxon>Vertebrata</taxon>
        <taxon>Euteleostomi</taxon>
        <taxon>Mammalia</taxon>
        <taxon>Eutheria</taxon>
        <taxon>Laurasiatheria</taxon>
        <taxon>Chiroptera</taxon>
        <taxon>Yinpterochiroptera</taxon>
        <taxon>Pteropodoidea</taxon>
        <taxon>Pteropodidae</taxon>
        <taxon>Rousettinae</taxon>
        <taxon>Rousettus</taxon>
    </lineage>
</organism>
<comment type="caution">
    <text evidence="1">The sequence shown here is derived from an EMBL/GenBank/DDBJ whole genome shotgun (WGS) entry which is preliminary data.</text>
</comment>
<dbReference type="Proteomes" id="UP000593571">
    <property type="component" value="Unassembled WGS sequence"/>
</dbReference>
<dbReference type="AlphaFoldDB" id="A0A7J8GGL3"/>
<keyword evidence="2" id="KW-1185">Reference proteome</keyword>
<protein>
    <submittedName>
        <fullName evidence="1">Sterol regulatory element binding transcription factor 1</fullName>
    </submittedName>
</protein>
<dbReference type="EMBL" id="JACASE010000006">
    <property type="protein sequence ID" value="KAF6459086.1"/>
    <property type="molecule type" value="Genomic_DNA"/>
</dbReference>
<sequence>MRKQLSDCTHWWSTCLSPCRSLRDPCPGQLCTPSRLPGPCLAVGRQSLTRPAWPSARRPVGTCRTVWPPHQLAAPLTR</sequence>
<accession>A0A7J8GGL3</accession>
<evidence type="ECO:0000313" key="1">
    <source>
        <dbReference type="EMBL" id="KAF6459086.1"/>
    </source>
</evidence>
<gene>
    <name evidence="1" type="ORF">HJG63_018457</name>
</gene>
<proteinExistence type="predicted"/>